<sequence length="169" mass="18648">MQEESKDYYLIASSVGSRVYAGEQVAMFCDGHYVVETGSTKPEEEVDSLNYNDVTEAPCPVRLKGSSNPVIHVPFGMNQLDVTCDLRPLQSGIERKSSPNNQDKSIQGCKEINLTLNITKALTVSLTPPTFASEDDGKLSFVCASDPPRLMYWTVMATTGNVLDFSYHR</sequence>
<name>A0A2G8L1U6_STIJA</name>
<organism evidence="1 2">
    <name type="scientific">Stichopus japonicus</name>
    <name type="common">Sea cucumber</name>
    <dbReference type="NCBI Taxonomy" id="307972"/>
    <lineage>
        <taxon>Eukaryota</taxon>
        <taxon>Metazoa</taxon>
        <taxon>Echinodermata</taxon>
        <taxon>Eleutherozoa</taxon>
        <taxon>Echinozoa</taxon>
        <taxon>Holothuroidea</taxon>
        <taxon>Aspidochirotacea</taxon>
        <taxon>Aspidochirotida</taxon>
        <taxon>Stichopodidae</taxon>
        <taxon>Apostichopus</taxon>
    </lineage>
</organism>
<gene>
    <name evidence="1" type="ORF">BSL78_08853</name>
</gene>
<evidence type="ECO:0000313" key="1">
    <source>
        <dbReference type="EMBL" id="PIK54226.1"/>
    </source>
</evidence>
<keyword evidence="2" id="KW-1185">Reference proteome</keyword>
<dbReference type="AlphaFoldDB" id="A0A2G8L1U6"/>
<evidence type="ECO:0000313" key="2">
    <source>
        <dbReference type="Proteomes" id="UP000230750"/>
    </source>
</evidence>
<dbReference type="EMBL" id="MRZV01000257">
    <property type="protein sequence ID" value="PIK54226.1"/>
    <property type="molecule type" value="Genomic_DNA"/>
</dbReference>
<dbReference type="Proteomes" id="UP000230750">
    <property type="component" value="Unassembled WGS sequence"/>
</dbReference>
<reference evidence="1 2" key="1">
    <citation type="journal article" date="2017" name="PLoS Biol.">
        <title>The sea cucumber genome provides insights into morphological evolution and visceral regeneration.</title>
        <authorList>
            <person name="Zhang X."/>
            <person name="Sun L."/>
            <person name="Yuan J."/>
            <person name="Sun Y."/>
            <person name="Gao Y."/>
            <person name="Zhang L."/>
            <person name="Li S."/>
            <person name="Dai H."/>
            <person name="Hamel J.F."/>
            <person name="Liu C."/>
            <person name="Yu Y."/>
            <person name="Liu S."/>
            <person name="Lin W."/>
            <person name="Guo K."/>
            <person name="Jin S."/>
            <person name="Xu P."/>
            <person name="Storey K.B."/>
            <person name="Huan P."/>
            <person name="Zhang T."/>
            <person name="Zhou Y."/>
            <person name="Zhang J."/>
            <person name="Lin C."/>
            <person name="Li X."/>
            <person name="Xing L."/>
            <person name="Huo D."/>
            <person name="Sun M."/>
            <person name="Wang L."/>
            <person name="Mercier A."/>
            <person name="Li F."/>
            <person name="Yang H."/>
            <person name="Xiang J."/>
        </authorList>
    </citation>
    <scope>NUCLEOTIDE SEQUENCE [LARGE SCALE GENOMIC DNA]</scope>
    <source>
        <strain evidence="1">Shaxun</strain>
        <tissue evidence="1">Muscle</tissue>
    </source>
</reference>
<comment type="caution">
    <text evidence="1">The sequence shown here is derived from an EMBL/GenBank/DDBJ whole genome shotgun (WGS) entry which is preliminary data.</text>
</comment>
<proteinExistence type="predicted"/>
<accession>A0A2G8L1U6</accession>
<protein>
    <submittedName>
        <fullName evidence="1">Uncharacterized protein</fullName>
    </submittedName>
</protein>